<name>A0A5Q0BGX1_9GAMM</name>
<protein>
    <recommendedName>
        <fullName evidence="4">YfhO family protein</fullName>
    </recommendedName>
</protein>
<organism evidence="2 3">
    <name type="scientific">Candidatus Methylospira mobilis</name>
    <dbReference type="NCBI Taxonomy" id="1808979"/>
    <lineage>
        <taxon>Bacteria</taxon>
        <taxon>Pseudomonadati</taxon>
        <taxon>Pseudomonadota</taxon>
        <taxon>Gammaproteobacteria</taxon>
        <taxon>Methylococcales</taxon>
        <taxon>Methylococcaceae</taxon>
        <taxon>Candidatus Methylospira</taxon>
    </lineage>
</organism>
<evidence type="ECO:0008006" key="4">
    <source>
        <dbReference type="Google" id="ProtNLM"/>
    </source>
</evidence>
<feature type="transmembrane region" description="Helical" evidence="1">
    <location>
        <begin position="218"/>
        <end position="240"/>
    </location>
</feature>
<dbReference type="Proteomes" id="UP000325755">
    <property type="component" value="Chromosome"/>
</dbReference>
<feature type="transmembrane region" description="Helical" evidence="1">
    <location>
        <begin position="187"/>
        <end position="206"/>
    </location>
</feature>
<proteinExistence type="predicted"/>
<feature type="transmembrane region" description="Helical" evidence="1">
    <location>
        <begin position="12"/>
        <end position="37"/>
    </location>
</feature>
<dbReference type="InParanoid" id="A0A5Q0BGX1"/>
<keyword evidence="1" id="KW-1133">Transmembrane helix</keyword>
<feature type="transmembrane region" description="Helical" evidence="1">
    <location>
        <begin position="311"/>
        <end position="331"/>
    </location>
</feature>
<feature type="transmembrane region" description="Helical" evidence="1">
    <location>
        <begin position="91"/>
        <end position="113"/>
    </location>
</feature>
<feature type="transmembrane region" description="Helical" evidence="1">
    <location>
        <begin position="373"/>
        <end position="394"/>
    </location>
</feature>
<dbReference type="AlphaFoldDB" id="A0A5Q0BGX1"/>
<feature type="transmembrane region" description="Helical" evidence="1">
    <location>
        <begin position="343"/>
        <end position="361"/>
    </location>
</feature>
<accession>A0A5Q0BGX1</accession>
<evidence type="ECO:0000256" key="1">
    <source>
        <dbReference type="SAM" id="Phobius"/>
    </source>
</evidence>
<dbReference type="OrthoDB" id="6623943at2"/>
<keyword evidence="3" id="KW-1185">Reference proteome</keyword>
<evidence type="ECO:0000313" key="3">
    <source>
        <dbReference type="Proteomes" id="UP000325755"/>
    </source>
</evidence>
<feature type="transmembrane region" description="Helical" evidence="1">
    <location>
        <begin position="153"/>
        <end position="181"/>
    </location>
</feature>
<keyword evidence="1" id="KW-0812">Transmembrane</keyword>
<dbReference type="KEGG" id="mmob:F6R98_01310"/>
<reference evidence="2 3" key="1">
    <citation type="submission" date="2019-09" db="EMBL/GenBank/DDBJ databases">
        <title>Ecophysiology of the spiral-shaped methanotroph Methylospira mobilis as revealed by the complete genome sequence.</title>
        <authorList>
            <person name="Oshkin I.Y."/>
            <person name="Dedysh S.N."/>
            <person name="Miroshnikov K."/>
            <person name="Danilova O.V."/>
            <person name="Hakobyan A."/>
            <person name="Liesack W."/>
        </authorList>
    </citation>
    <scope>NUCLEOTIDE SEQUENCE [LARGE SCALE GENOMIC DNA]</scope>
    <source>
        <strain evidence="2 3">Shm1</strain>
    </source>
</reference>
<feature type="transmembrane region" description="Helical" evidence="1">
    <location>
        <begin position="278"/>
        <end position="299"/>
    </location>
</feature>
<evidence type="ECO:0000313" key="2">
    <source>
        <dbReference type="EMBL" id="QFY41427.1"/>
    </source>
</evidence>
<feature type="transmembrane region" description="Helical" evidence="1">
    <location>
        <begin position="119"/>
        <end position="141"/>
    </location>
</feature>
<dbReference type="EMBL" id="CP044205">
    <property type="protein sequence ID" value="QFY41427.1"/>
    <property type="molecule type" value="Genomic_DNA"/>
</dbReference>
<keyword evidence="1" id="KW-0472">Membrane</keyword>
<gene>
    <name evidence="2" type="ORF">F6R98_01310</name>
</gene>
<sequence length="677" mass="74989">MIEFTSRKSASSMLVCLFLLLSGLYCSLMVVIGSFGMDADSSHSLMLWYGINEHGISWLRDWRFTQDNWLLSLFPFHFIGFWIFGPDVSVVVILGWLIFVFNALISGAIAWRLGLNKAAIFIFLLLLHFGPYAHIYGSLAYSTTHNITNLYGLSSLLIFISWCIKPVNYLLVLLSFVLFAGAVSDPWMIPAFNLPLLLVSILLFFLPGFQRDWNRIKPFLAASLSLLLVKTKLFGILGFLPSVDFSPGDRHTINNNVLYLVKDLGGLLNLFPFSYGNAFLPAFLSLAIVTGFFAAFLHGKMRHRLRVEKSVIVFFSFTLVSISGILSAFMVTRVEAGDYSARFLINCAYLLIISVGMLAEYGSRHSGVIAKYALVLIAGLFVISGLTGNVAYLIKTGFKPRDVGVADTLALLKKHGLSYGYGSYWDSHANAVTAAGFSQIRVRPVTFDITNGTISGGRSQTSRRWFTDEDIPENQERFFVIVNTGGQECPDVDVCLLGLSKQFGNPMEIIKHGLTTVLVWNHRLFDYVPPSMEFNRKYITGNAGLHMGNSGWSSPETQGTWSDGDRALMVLAPLNPSKNDIELLIEAGAYLEDRHPCQDVDILVNSAYAATLKYDQGNNNGVRSVVIPSTLALKRGGALWVEFLFKNPVSPAELGVSADSRRLGLRIVSVELRDAPH</sequence>
<feature type="transmembrane region" description="Helical" evidence="1">
    <location>
        <begin position="68"/>
        <end position="84"/>
    </location>
</feature>
<dbReference type="RefSeq" id="WP_153247407.1">
    <property type="nucleotide sequence ID" value="NZ_CP044205.1"/>
</dbReference>